<evidence type="ECO:0000256" key="2">
    <source>
        <dbReference type="SAM" id="MobiDB-lite"/>
    </source>
</evidence>
<dbReference type="CDD" id="cd00146">
    <property type="entry name" value="PKD"/>
    <property type="match status" value="1"/>
</dbReference>
<dbReference type="InterPro" id="IPR012334">
    <property type="entry name" value="Pectin_lyas_fold"/>
</dbReference>
<gene>
    <name evidence="4" type="ORF">E6K72_05620</name>
</gene>
<dbReference type="PROSITE" id="PS50093">
    <property type="entry name" value="PKD"/>
    <property type="match status" value="1"/>
</dbReference>
<sequence length="1202" mass="125747">MAAQASATSMIRHAALQFRVRSTPTVRGGSAMNLAFHARWNLATCTAALALLSWSSARGAATFIVDGSSAACSDSGSGSVVQPYCTISAALRDRGGPGVTIAVRPGIYREQVSVPASGAAGSPLVIQAAAGGVVVDGADDFGSASQWASFSGDVWLASSVTWSPNQVFLDGARIDSSSSAPGSLAPRTYRWVSGSGLYVNSGGGSPDARRARVGHRNYGFALSSRSWVVVDGFTVTGTEDRGIHLSGSCSNVTVSHDTVSFANKMGIYTTGASAIVIRSNMVHDCNHHGIALTAGTTGCTVEDNESFRNAVPGVRSANGIYLYGSPGNVLRRNRTHDNQDTGIDFQPGSNDCVSYLNQSWHNGDHGFDHLRSTGTIHACDVAFGNYREGFSIEGHSSGTQLHNCIVVDNGLTTSEVDLLIDTTSTAGFVSDYNILWNSSSPRVVKYGLDFYTSVALYAAASGQDAHTLQSDPRFIDGAAGDFHLRPGSAAIDDGDSGAPDWPENDADGLARADDPATPNTGVGPVNDSDRGAYEYQPGVNPPPVARLTVTPSAGRAPLAVVADGSASTAAGGTIVSYRFDFGDGTIVGPQSPAIASHTYAAGTWSCRLTVTDDRGASASTVVEVAAAAAQAGADEIHWTFTGPTSVTFDWRGADPTIRYGLTTGYGLSVTAVAPSPMPFSSSGPFWEARLTGLRPGTVYHYSIGKAPDHCFRTMPAAGENFVVYVEGDIGDTSNYSRVGAVQSLIARGAPAFVLGVGDLTYGNANGQAAVDNHFNNVMDWALEAAYMPAWGNHEWDSSGDDLRNYKGRFDLPNPQTSPGAPVAGCCGEDWYWFDCGGVRFIAYPEPFTSATWPDWATRVRALMDAAQADPTIRFIVTFGHRPALSSGWHPGDPGLLASLLSLGASHSKYVLTLNGHSHNYERSVPQSGITLVTAGIGGSSLEQANGPCPWPGGCPAPPWCAFRALHHGALRLRFGQASILGDAICGPPGSPGGSNANDITCAPGDTLDSFTIGEDLPPVPAAPASITANEETRLDVPVKVADRDGDPILALVADLSALPQRNDARFTADPGDSTGLLTWTPRHGEAGSYTVTFRAANRMAGVTTTTLRVLPGGQKALALKSVGPNPASSTLSVAYSLATWDPARIELLDSAGRLLVRHDLGAPGPGQYDRDFPEPGSVRPGVYRLRLIQAGRIATTRVVLLR</sequence>
<dbReference type="Gene3D" id="3.60.21.10">
    <property type="match status" value="1"/>
</dbReference>
<protein>
    <submittedName>
        <fullName evidence="4">PKD domain-containing protein</fullName>
    </submittedName>
</protein>
<dbReference type="SUPFAM" id="SSF49363">
    <property type="entry name" value="Purple acid phosphatase, N-terminal domain"/>
    <property type="match status" value="1"/>
</dbReference>
<dbReference type="Pfam" id="PF17963">
    <property type="entry name" value="Big_9"/>
    <property type="match status" value="1"/>
</dbReference>
<dbReference type="Pfam" id="PF18911">
    <property type="entry name" value="PKD_4"/>
    <property type="match status" value="1"/>
</dbReference>
<dbReference type="Proteomes" id="UP000317716">
    <property type="component" value="Unassembled WGS sequence"/>
</dbReference>
<dbReference type="InterPro" id="IPR029052">
    <property type="entry name" value="Metallo-depent_PP-like"/>
</dbReference>
<dbReference type="InterPro" id="IPR004843">
    <property type="entry name" value="Calcineurin-like_PHP"/>
</dbReference>
<keyword evidence="1" id="KW-0732">Signal</keyword>
<dbReference type="InterPro" id="IPR011050">
    <property type="entry name" value="Pectin_lyase_fold/virulence"/>
</dbReference>
<dbReference type="Gene3D" id="2.60.40.10">
    <property type="entry name" value="Immunoglobulins"/>
    <property type="match status" value="2"/>
</dbReference>
<evidence type="ECO:0000256" key="1">
    <source>
        <dbReference type="ARBA" id="ARBA00022729"/>
    </source>
</evidence>
<dbReference type="InterPro" id="IPR039448">
    <property type="entry name" value="Beta_helix"/>
</dbReference>
<dbReference type="GO" id="GO:0046872">
    <property type="term" value="F:metal ion binding"/>
    <property type="evidence" value="ECO:0007669"/>
    <property type="project" value="InterPro"/>
</dbReference>
<evidence type="ECO:0000313" key="4">
    <source>
        <dbReference type="EMBL" id="TMQ56100.1"/>
    </source>
</evidence>
<reference evidence="4 5" key="1">
    <citation type="journal article" date="2019" name="Nat. Microbiol.">
        <title>Mediterranean grassland soil C-N compound turnover is dependent on rainfall and depth, and is mediated by genomically divergent microorganisms.</title>
        <authorList>
            <person name="Diamond S."/>
            <person name="Andeer P.F."/>
            <person name="Li Z."/>
            <person name="Crits-Christoph A."/>
            <person name="Burstein D."/>
            <person name="Anantharaman K."/>
            <person name="Lane K.R."/>
            <person name="Thomas B.C."/>
            <person name="Pan C."/>
            <person name="Northen T.R."/>
            <person name="Banfield J.F."/>
        </authorList>
    </citation>
    <scope>NUCLEOTIDE SEQUENCE [LARGE SCALE GENOMIC DNA]</scope>
    <source>
        <strain evidence="4">WS_2</strain>
    </source>
</reference>
<dbReference type="InterPro" id="IPR008963">
    <property type="entry name" value="Purple_acid_Pase-like_N"/>
</dbReference>
<dbReference type="GO" id="GO:0003993">
    <property type="term" value="F:acid phosphatase activity"/>
    <property type="evidence" value="ECO:0007669"/>
    <property type="project" value="InterPro"/>
</dbReference>
<dbReference type="SUPFAM" id="SSF51126">
    <property type="entry name" value="Pectin lyase-like"/>
    <property type="match status" value="1"/>
</dbReference>
<feature type="region of interest" description="Disordered" evidence="2">
    <location>
        <begin position="486"/>
        <end position="542"/>
    </location>
</feature>
<dbReference type="InterPro" id="IPR022409">
    <property type="entry name" value="PKD/Chitinase_dom"/>
</dbReference>
<dbReference type="InterPro" id="IPR035986">
    <property type="entry name" value="PKD_dom_sf"/>
</dbReference>
<dbReference type="SMART" id="SM00710">
    <property type="entry name" value="PbH1"/>
    <property type="match status" value="5"/>
</dbReference>
<proteinExistence type="predicted"/>
<organism evidence="4 5">
    <name type="scientific">Eiseniibacteriota bacterium</name>
    <dbReference type="NCBI Taxonomy" id="2212470"/>
    <lineage>
        <taxon>Bacteria</taxon>
        <taxon>Candidatus Eiseniibacteriota</taxon>
    </lineage>
</organism>
<dbReference type="SMART" id="SM00089">
    <property type="entry name" value="PKD"/>
    <property type="match status" value="1"/>
</dbReference>
<dbReference type="Pfam" id="PF00149">
    <property type="entry name" value="Metallophos"/>
    <property type="match status" value="1"/>
</dbReference>
<name>A0A538SXH6_UNCEI</name>
<dbReference type="SUPFAM" id="SSF49299">
    <property type="entry name" value="PKD domain"/>
    <property type="match status" value="1"/>
</dbReference>
<dbReference type="InterPro" id="IPR000601">
    <property type="entry name" value="PKD_dom"/>
</dbReference>
<dbReference type="PANTHER" id="PTHR45867">
    <property type="entry name" value="PURPLE ACID PHOSPHATASE"/>
    <property type="match status" value="1"/>
</dbReference>
<dbReference type="SUPFAM" id="SSF56300">
    <property type="entry name" value="Metallo-dependent phosphatases"/>
    <property type="match status" value="1"/>
</dbReference>
<dbReference type="EMBL" id="VBOS01000186">
    <property type="protein sequence ID" value="TMQ56100.1"/>
    <property type="molecule type" value="Genomic_DNA"/>
</dbReference>
<feature type="domain" description="PKD" evidence="3">
    <location>
        <begin position="567"/>
        <end position="631"/>
    </location>
</feature>
<dbReference type="Gene3D" id="2.160.20.10">
    <property type="entry name" value="Single-stranded right-handed beta-helix, Pectin lyase-like"/>
    <property type="match status" value="1"/>
</dbReference>
<comment type="caution">
    <text evidence="4">The sequence shown here is derived from an EMBL/GenBank/DDBJ whole genome shotgun (WGS) entry which is preliminary data.</text>
</comment>
<dbReference type="InterPro" id="IPR013783">
    <property type="entry name" value="Ig-like_fold"/>
</dbReference>
<dbReference type="Pfam" id="PF13229">
    <property type="entry name" value="Beta_helix"/>
    <property type="match status" value="1"/>
</dbReference>
<accession>A0A538SXH6</accession>
<evidence type="ECO:0000259" key="3">
    <source>
        <dbReference type="PROSITE" id="PS50093"/>
    </source>
</evidence>
<evidence type="ECO:0000313" key="5">
    <source>
        <dbReference type="Proteomes" id="UP000317716"/>
    </source>
</evidence>
<dbReference type="InterPro" id="IPR006626">
    <property type="entry name" value="PbH1"/>
</dbReference>
<dbReference type="AlphaFoldDB" id="A0A538SXH6"/>
<dbReference type="PANTHER" id="PTHR45867:SF3">
    <property type="entry name" value="ACID PHOSPHATASE TYPE 7"/>
    <property type="match status" value="1"/>
</dbReference>